<evidence type="ECO:0000313" key="2">
    <source>
        <dbReference type="EMBL" id="ERL91272.1"/>
    </source>
</evidence>
<reference evidence="2 3" key="1">
    <citation type="journal article" date="2013" name="Genome Biol.">
        <title>Draft genome of the mountain pine beetle, Dendroctonus ponderosae Hopkins, a major forest pest.</title>
        <authorList>
            <person name="Keeling C.I."/>
            <person name="Yuen M.M."/>
            <person name="Liao N.Y."/>
            <person name="Docking T.R."/>
            <person name="Chan S.K."/>
            <person name="Taylor G.A."/>
            <person name="Palmquist D.L."/>
            <person name="Jackman S.D."/>
            <person name="Nguyen A."/>
            <person name="Li M."/>
            <person name="Henderson H."/>
            <person name="Janes J.K."/>
            <person name="Zhao Y."/>
            <person name="Pandoh P."/>
            <person name="Moore R."/>
            <person name="Sperling F.A."/>
            <person name="Huber D.P."/>
            <person name="Birol I."/>
            <person name="Jones S.J."/>
            <person name="Bohlmann J."/>
        </authorList>
    </citation>
    <scope>NUCLEOTIDE SEQUENCE</scope>
</reference>
<dbReference type="STRING" id="77166.U4UDZ1"/>
<evidence type="ECO:0000256" key="1">
    <source>
        <dbReference type="SAM" id="MobiDB-lite"/>
    </source>
</evidence>
<gene>
    <name evidence="2" type="ORF">D910_08606</name>
</gene>
<organism evidence="2 3">
    <name type="scientific">Dendroctonus ponderosae</name>
    <name type="common">Mountain pine beetle</name>
    <dbReference type="NCBI Taxonomy" id="77166"/>
    <lineage>
        <taxon>Eukaryota</taxon>
        <taxon>Metazoa</taxon>
        <taxon>Ecdysozoa</taxon>
        <taxon>Arthropoda</taxon>
        <taxon>Hexapoda</taxon>
        <taxon>Insecta</taxon>
        <taxon>Pterygota</taxon>
        <taxon>Neoptera</taxon>
        <taxon>Endopterygota</taxon>
        <taxon>Coleoptera</taxon>
        <taxon>Polyphaga</taxon>
        <taxon>Cucujiformia</taxon>
        <taxon>Curculionidae</taxon>
        <taxon>Scolytinae</taxon>
        <taxon>Dendroctonus</taxon>
    </lineage>
</organism>
<accession>U4UDZ1</accession>
<evidence type="ECO:0000313" key="3">
    <source>
        <dbReference type="Proteomes" id="UP000030742"/>
    </source>
</evidence>
<feature type="region of interest" description="Disordered" evidence="1">
    <location>
        <begin position="34"/>
        <end position="58"/>
    </location>
</feature>
<proteinExistence type="predicted"/>
<protein>
    <submittedName>
        <fullName evidence="2">Uncharacterized protein</fullName>
    </submittedName>
</protein>
<dbReference type="Proteomes" id="UP000030742">
    <property type="component" value="Unassembled WGS sequence"/>
</dbReference>
<sequence length="119" mass="13082">MFTEFSVNFQVDEGMEAILCCWLQQLQEFGGPEVDKPDLLQNSGGASARTPLRTGSSPNLAKQVIVDPRVRYNGDLVQMKPVPSNGNAELKAKATELLVHLHGLRHENLNPLIGKNIFA</sequence>
<name>U4UDZ1_DENPD</name>
<dbReference type="EMBL" id="KB632279">
    <property type="protein sequence ID" value="ERL91272.1"/>
    <property type="molecule type" value="Genomic_DNA"/>
</dbReference>
<dbReference type="AlphaFoldDB" id="U4UDZ1"/>
<dbReference type="OrthoDB" id="1890790at2759"/>